<feature type="compositionally biased region" description="Basic and acidic residues" evidence="1">
    <location>
        <begin position="159"/>
        <end position="170"/>
    </location>
</feature>
<feature type="domain" description="Integrase catalytic" evidence="2">
    <location>
        <begin position="278"/>
        <end position="448"/>
    </location>
</feature>
<dbReference type="OrthoDB" id="1934939at2759"/>
<reference evidence="3" key="1">
    <citation type="submission" date="2023-04" db="EMBL/GenBank/DDBJ databases">
        <title>Phytophthora fragariaefolia NBRC 109709.</title>
        <authorList>
            <person name="Ichikawa N."/>
            <person name="Sato H."/>
            <person name="Tonouchi N."/>
        </authorList>
    </citation>
    <scope>NUCLEOTIDE SEQUENCE</scope>
    <source>
        <strain evidence="3">NBRC 109709</strain>
    </source>
</reference>
<feature type="compositionally biased region" description="Polar residues" evidence="1">
    <location>
        <begin position="213"/>
        <end position="223"/>
    </location>
</feature>
<keyword evidence="4" id="KW-1185">Reference proteome</keyword>
<dbReference type="InterPro" id="IPR050951">
    <property type="entry name" value="Retrovirus_Pol_polyprotein"/>
</dbReference>
<organism evidence="3 4">
    <name type="scientific">Phytophthora fragariaefolia</name>
    <dbReference type="NCBI Taxonomy" id="1490495"/>
    <lineage>
        <taxon>Eukaryota</taxon>
        <taxon>Sar</taxon>
        <taxon>Stramenopiles</taxon>
        <taxon>Oomycota</taxon>
        <taxon>Peronosporomycetes</taxon>
        <taxon>Peronosporales</taxon>
        <taxon>Peronosporaceae</taxon>
        <taxon>Phytophthora</taxon>
    </lineage>
</organism>
<dbReference type="PROSITE" id="PS50994">
    <property type="entry name" value="INTEGRASE"/>
    <property type="match status" value="1"/>
</dbReference>
<evidence type="ECO:0000313" key="4">
    <source>
        <dbReference type="Proteomes" id="UP001165121"/>
    </source>
</evidence>
<sequence length="751" mass="82671">MTRPNLAGRLHRWSLVLQEYEFQVEYRPGTTNVVADALSRAPASVRAATMSSTAATAGGTVTPSNVSMTNDNVTPASREAPRTESNDGTVGDEALLTNSNEAVHAVASVGERAVGSNAGTSTGPGVAGTGTPNRRRTKTVAMPAPRRSARIRAGTGRHAHGEAEKPHGNKDGSMTTETKRRPAVATTMAQVPGLGMSTGTTATVPVPIRKNPLTRTETMTVPTRPTDESLTGRTTPTGSPPKKTATSTSLTSHAAATENDGTTQNTAGGMGNKHDDTEETSPYDGTLQLCDDELITAQKNSKFVKRLIVADRYVIAAVEYVTRYVVASCVTQHTAESVATFLMQEVVLRFGAFRELLSDGAPEFVGKVIEELVELLQAHQVNPVPYRPQLVGLVERFHRTWKDCVATFMQDERQADWNSWVKFAVYSYNSALHSTVALSQNELMMGRRLWSPNELLRRTEVAEAGELPVYHAQLLQALEKSHACAKRARRREKERQARYYNRKTRNRREFHSGDLVWMYNPPRGKQETKFVHQWMGPLRILESAGYDNYVLKREEWVGKTQTLIAHVSFFVTYHYPEALLAQVGFDIDDQLEDEDRQPTRNESEIPTPVLAVMTLTLWPPGDPNQWATDDGELWLDERSSRRPRWTSVVEYERLHRANRVVETRALKKTCKEPGALKLDALVDAAERSTGGIEVGGSVAPEPNGPVGQHDRLHGIPARSAIVSPGTDHSRPSASLQKAVGEQDELTSRFAG</sequence>
<evidence type="ECO:0000313" key="3">
    <source>
        <dbReference type="EMBL" id="GMF60857.1"/>
    </source>
</evidence>
<protein>
    <submittedName>
        <fullName evidence="3">Unnamed protein product</fullName>
    </submittedName>
</protein>
<feature type="compositionally biased region" description="Low complexity" evidence="1">
    <location>
        <begin position="229"/>
        <end position="257"/>
    </location>
</feature>
<name>A0A9W6YFC1_9STRA</name>
<dbReference type="AlphaFoldDB" id="A0A9W6YFC1"/>
<dbReference type="PANTHER" id="PTHR37984">
    <property type="entry name" value="PROTEIN CBG26694"/>
    <property type="match status" value="1"/>
</dbReference>
<dbReference type="InterPro" id="IPR012337">
    <property type="entry name" value="RNaseH-like_sf"/>
</dbReference>
<feature type="compositionally biased region" description="Basic residues" evidence="1">
    <location>
        <begin position="147"/>
        <end position="158"/>
    </location>
</feature>
<gene>
    <name evidence="3" type="ORF">Pfra01_002645600</name>
</gene>
<dbReference type="GO" id="GO:0015074">
    <property type="term" value="P:DNA integration"/>
    <property type="evidence" value="ECO:0007669"/>
    <property type="project" value="InterPro"/>
</dbReference>
<feature type="region of interest" description="Disordered" evidence="1">
    <location>
        <begin position="692"/>
        <end position="751"/>
    </location>
</feature>
<dbReference type="InterPro" id="IPR001584">
    <property type="entry name" value="Integrase_cat-core"/>
</dbReference>
<accession>A0A9W6YFC1</accession>
<evidence type="ECO:0000256" key="1">
    <source>
        <dbReference type="SAM" id="MobiDB-lite"/>
    </source>
</evidence>
<dbReference type="GO" id="GO:0003676">
    <property type="term" value="F:nucleic acid binding"/>
    <property type="evidence" value="ECO:0007669"/>
    <property type="project" value="InterPro"/>
</dbReference>
<dbReference type="EMBL" id="BSXT01005550">
    <property type="protein sequence ID" value="GMF60857.1"/>
    <property type="molecule type" value="Genomic_DNA"/>
</dbReference>
<comment type="caution">
    <text evidence="3">The sequence shown here is derived from an EMBL/GenBank/DDBJ whole genome shotgun (WGS) entry which is preliminary data.</text>
</comment>
<dbReference type="Proteomes" id="UP001165121">
    <property type="component" value="Unassembled WGS sequence"/>
</dbReference>
<feature type="region of interest" description="Disordered" evidence="1">
    <location>
        <begin position="111"/>
        <end position="282"/>
    </location>
</feature>
<feature type="compositionally biased region" description="Polar residues" evidence="1">
    <location>
        <begin position="63"/>
        <end position="75"/>
    </location>
</feature>
<evidence type="ECO:0000259" key="2">
    <source>
        <dbReference type="PROSITE" id="PS50994"/>
    </source>
</evidence>
<proteinExistence type="predicted"/>
<dbReference type="InterPro" id="IPR036397">
    <property type="entry name" value="RNaseH_sf"/>
</dbReference>
<dbReference type="PANTHER" id="PTHR37984:SF15">
    <property type="entry name" value="INTEGRASE CATALYTIC DOMAIN-CONTAINING PROTEIN"/>
    <property type="match status" value="1"/>
</dbReference>
<feature type="region of interest" description="Disordered" evidence="1">
    <location>
        <begin position="54"/>
        <end position="92"/>
    </location>
</feature>
<dbReference type="SUPFAM" id="SSF53098">
    <property type="entry name" value="Ribonuclease H-like"/>
    <property type="match status" value="1"/>
</dbReference>
<dbReference type="Gene3D" id="3.30.420.10">
    <property type="entry name" value="Ribonuclease H-like superfamily/Ribonuclease H"/>
    <property type="match status" value="1"/>
</dbReference>